<dbReference type="Pfam" id="PF07992">
    <property type="entry name" value="Pyr_redox_2"/>
    <property type="match status" value="1"/>
</dbReference>
<evidence type="ECO:0000259" key="11">
    <source>
        <dbReference type="Pfam" id="PF07992"/>
    </source>
</evidence>
<evidence type="ECO:0000256" key="1">
    <source>
        <dbReference type="ARBA" id="ARBA00001929"/>
    </source>
</evidence>
<dbReference type="InterPro" id="IPR036188">
    <property type="entry name" value="FAD/NAD-bd_sf"/>
</dbReference>
<name>A0ABU0XCJ9_9MICO</name>
<proteinExistence type="inferred from homology"/>
<feature type="domain" description="FAD/NAD(P)-binding" evidence="11">
    <location>
        <begin position="6"/>
        <end position="319"/>
    </location>
</feature>
<keyword evidence="7" id="KW-0560">Oxidoreductase</keyword>
<dbReference type="Gene3D" id="3.50.50.60">
    <property type="entry name" value="FAD/NAD(P)-binding domain"/>
    <property type="match status" value="2"/>
</dbReference>
<keyword evidence="5" id="KW-0349">Heme</keyword>
<dbReference type="PRINTS" id="PR00368">
    <property type="entry name" value="FADPNR"/>
</dbReference>
<dbReference type="SUPFAM" id="SSF51905">
    <property type="entry name" value="FAD/NAD(P)-binding domain"/>
    <property type="match status" value="2"/>
</dbReference>
<evidence type="ECO:0000256" key="8">
    <source>
        <dbReference type="ARBA" id="ARBA00023004"/>
    </source>
</evidence>
<accession>A0ABU0XCJ9</accession>
<organism evidence="12 13">
    <name type="scientific">Microbacterium capsulatum</name>
    <dbReference type="NCBI Taxonomy" id="3041921"/>
    <lineage>
        <taxon>Bacteria</taxon>
        <taxon>Bacillati</taxon>
        <taxon>Actinomycetota</taxon>
        <taxon>Actinomycetes</taxon>
        <taxon>Micrococcales</taxon>
        <taxon>Microbacteriaceae</taxon>
        <taxon>Microbacterium</taxon>
    </lineage>
</organism>
<dbReference type="InterPro" id="IPR052034">
    <property type="entry name" value="NasD-like"/>
</dbReference>
<protein>
    <submittedName>
        <fullName evidence="12">FAD-dependent oxidoreductase</fullName>
    </submittedName>
</protein>
<keyword evidence="9" id="KW-0411">Iron-sulfur</keyword>
<dbReference type="Pfam" id="PF04324">
    <property type="entry name" value="Fer2_BFD"/>
    <property type="match status" value="1"/>
</dbReference>
<reference evidence="12 13" key="1">
    <citation type="submission" date="2023-08" db="EMBL/GenBank/DDBJ databases">
        <title>Microbacterium sp. nov., isolated from a waste landfill.</title>
        <authorList>
            <person name="Wen W."/>
        </authorList>
    </citation>
    <scope>NUCLEOTIDE SEQUENCE [LARGE SCALE GENOMIC DNA]</scope>
    <source>
        <strain evidence="12 13">ASV81</strain>
    </source>
</reference>
<gene>
    <name evidence="12" type="ORF">RBR11_02755</name>
</gene>
<keyword evidence="13" id="KW-1185">Reference proteome</keyword>
<comment type="similarity">
    <text evidence="4">Belongs to the nitrite and sulfite reductase 4Fe-4S domain family.</text>
</comment>
<evidence type="ECO:0000256" key="2">
    <source>
        <dbReference type="ARBA" id="ARBA00001966"/>
    </source>
</evidence>
<sequence>MTASLRVVLIGYGPVGARFVEELLPAVTGGRVSLTVLGAEAEDAYNRVLLAEYAVGATSRERLEIADTRAAQAAGVRIRLDETVIAIDRPGRRVRTSAGDDIGWDRLVLATGARANVPTLGGLERTRHERGAAPTAGRDGGHRPLPAGVLAMRDIADAEAVAPVVAGGGAVVVLGAGVLGMEFALLAAEHGARVTVVHHGAAPMARNLDEAGGRMLARAARGLGLRIVAHARAETVELRDTPAGRVFDGIVCADGAYLRGDLLVLSCGVAPRVELALAAGLACATGVLVDADLRSWTDPDVFAIGDCAQIADPEDADAAGRVPGAPSGMIGPGWRQAAAVARRLREEAAGFAASPVATVARHERPTALMLKATGIDVVSGGAYAAEPWDADAEVSVWIDAARGAYLKTVVRDGVLAGFVSVGLPRAGAELTLLFERRAALVADPATLLRLDAADAGAVVATDDPLGPEATVCWCNGVTAGRIADAVSSGCGTVEEVGGCTRAGTGCGGCKGRIAALLAATPVA</sequence>
<comment type="cofactor">
    <cofactor evidence="1">
        <name>siroheme</name>
        <dbReference type="ChEBI" id="CHEBI:60052"/>
    </cofactor>
</comment>
<evidence type="ECO:0000259" key="10">
    <source>
        <dbReference type="Pfam" id="PF04324"/>
    </source>
</evidence>
<evidence type="ECO:0000256" key="3">
    <source>
        <dbReference type="ARBA" id="ARBA00005096"/>
    </source>
</evidence>
<evidence type="ECO:0000313" key="12">
    <source>
        <dbReference type="EMBL" id="MDQ4212828.1"/>
    </source>
</evidence>
<dbReference type="RefSeq" id="WP_308487752.1">
    <property type="nucleotide sequence ID" value="NZ_JAVFCB010000001.1"/>
</dbReference>
<evidence type="ECO:0000256" key="6">
    <source>
        <dbReference type="ARBA" id="ARBA00022723"/>
    </source>
</evidence>
<evidence type="ECO:0000256" key="9">
    <source>
        <dbReference type="ARBA" id="ARBA00023014"/>
    </source>
</evidence>
<evidence type="ECO:0000313" key="13">
    <source>
        <dbReference type="Proteomes" id="UP001230289"/>
    </source>
</evidence>
<evidence type="ECO:0000256" key="7">
    <source>
        <dbReference type="ARBA" id="ARBA00023002"/>
    </source>
</evidence>
<comment type="cofactor">
    <cofactor evidence="2">
        <name>[4Fe-4S] cluster</name>
        <dbReference type="ChEBI" id="CHEBI:49883"/>
    </cofactor>
</comment>
<dbReference type="InterPro" id="IPR041854">
    <property type="entry name" value="BFD-like_2Fe2S-bd_dom_sf"/>
</dbReference>
<comment type="pathway">
    <text evidence="3">Nitrogen metabolism; nitrate reduction (assimilation).</text>
</comment>
<dbReference type="InterPro" id="IPR023753">
    <property type="entry name" value="FAD/NAD-binding_dom"/>
</dbReference>
<keyword evidence="6" id="KW-0479">Metal-binding</keyword>
<dbReference type="PANTHER" id="PTHR43809:SF1">
    <property type="entry name" value="NITRITE REDUCTASE (NADH) LARGE SUBUNIT"/>
    <property type="match status" value="1"/>
</dbReference>
<feature type="domain" description="BFD-like [2Fe-2S]-binding" evidence="10">
    <location>
        <begin position="471"/>
        <end position="518"/>
    </location>
</feature>
<keyword evidence="8" id="KW-0408">Iron</keyword>
<evidence type="ECO:0000256" key="4">
    <source>
        <dbReference type="ARBA" id="ARBA00010429"/>
    </source>
</evidence>
<comment type="caution">
    <text evidence="12">The sequence shown here is derived from an EMBL/GenBank/DDBJ whole genome shotgun (WGS) entry which is preliminary data.</text>
</comment>
<dbReference type="EMBL" id="JAVFCB010000001">
    <property type="protein sequence ID" value="MDQ4212828.1"/>
    <property type="molecule type" value="Genomic_DNA"/>
</dbReference>
<dbReference type="Proteomes" id="UP001230289">
    <property type="component" value="Unassembled WGS sequence"/>
</dbReference>
<evidence type="ECO:0000256" key="5">
    <source>
        <dbReference type="ARBA" id="ARBA00022617"/>
    </source>
</evidence>
<dbReference type="PANTHER" id="PTHR43809">
    <property type="entry name" value="NITRITE REDUCTASE (NADH) LARGE SUBUNIT"/>
    <property type="match status" value="1"/>
</dbReference>
<dbReference type="Gene3D" id="1.10.10.1100">
    <property type="entry name" value="BFD-like [2Fe-2S]-binding domain"/>
    <property type="match status" value="1"/>
</dbReference>
<dbReference type="InterPro" id="IPR007419">
    <property type="entry name" value="BFD-like_2Fe2S-bd_dom"/>
</dbReference>